<dbReference type="AlphaFoldDB" id="A0A1G7ULU1"/>
<accession>A0A1G7ULU1</accession>
<evidence type="ECO:0000313" key="1">
    <source>
        <dbReference type="EMBL" id="SDG48457.1"/>
    </source>
</evidence>
<sequence>MKKPAVIPQAPTAFEKKINFQRIIQKMRDDKEAVNRFFDGEISGEQLHARGIKFVKAL</sequence>
<evidence type="ECO:0000313" key="2">
    <source>
        <dbReference type="Proteomes" id="UP000198748"/>
    </source>
</evidence>
<gene>
    <name evidence="1" type="ORF">SAMN04487996_11940</name>
</gene>
<organism evidence="1 2">
    <name type="scientific">Dyadobacter soli</name>
    <dbReference type="NCBI Taxonomy" id="659014"/>
    <lineage>
        <taxon>Bacteria</taxon>
        <taxon>Pseudomonadati</taxon>
        <taxon>Bacteroidota</taxon>
        <taxon>Cytophagia</taxon>
        <taxon>Cytophagales</taxon>
        <taxon>Spirosomataceae</taxon>
        <taxon>Dyadobacter</taxon>
    </lineage>
</organism>
<dbReference type="EMBL" id="FNAN01000019">
    <property type="protein sequence ID" value="SDG48457.1"/>
    <property type="molecule type" value="Genomic_DNA"/>
</dbReference>
<proteinExistence type="predicted"/>
<reference evidence="2" key="1">
    <citation type="submission" date="2016-10" db="EMBL/GenBank/DDBJ databases">
        <authorList>
            <person name="Varghese N."/>
            <person name="Submissions S."/>
        </authorList>
    </citation>
    <scope>NUCLEOTIDE SEQUENCE [LARGE SCALE GENOMIC DNA]</scope>
    <source>
        <strain evidence="2">DSM 25329</strain>
    </source>
</reference>
<dbReference type="Proteomes" id="UP000198748">
    <property type="component" value="Unassembled WGS sequence"/>
</dbReference>
<keyword evidence="2" id="KW-1185">Reference proteome</keyword>
<name>A0A1G7ULU1_9BACT</name>
<protein>
    <submittedName>
        <fullName evidence="1">Uncharacterized protein</fullName>
    </submittedName>
</protein>